<evidence type="ECO:0000313" key="6">
    <source>
        <dbReference type="Proteomes" id="UP000003751"/>
    </source>
</evidence>
<keyword evidence="7" id="KW-1185">Reference proteome</keyword>
<dbReference type="eggNOG" id="arCOG06362">
    <property type="taxonomic scope" value="Archaea"/>
</dbReference>
<dbReference type="EMBL" id="AEMG01000018">
    <property type="protein sequence ID" value="EFW91141.1"/>
    <property type="molecule type" value="Genomic_DNA"/>
</dbReference>
<proteinExistence type="predicted"/>
<reference evidence="7" key="3">
    <citation type="submission" date="2016-11" db="EMBL/GenBank/DDBJ databases">
        <authorList>
            <person name="Varghese N."/>
            <person name="Submissions S."/>
        </authorList>
    </citation>
    <scope>NUCLEOTIDE SEQUENCE [LARGE SCALE GENOMIC DNA]</scope>
    <source>
        <strain evidence="7">DX253</strain>
    </source>
</reference>
<gene>
    <name evidence="5" type="ORF">SAMN05444342_3644</name>
    <name evidence="4" type="ORF">ZOD2009_16166</name>
</gene>
<feature type="compositionally biased region" description="Basic and acidic residues" evidence="1">
    <location>
        <begin position="1"/>
        <end position="15"/>
    </location>
</feature>
<feature type="transmembrane region" description="Helical" evidence="2">
    <location>
        <begin position="51"/>
        <end position="73"/>
    </location>
</feature>
<accession>E7QWP5</accession>
<dbReference type="PATRIC" id="fig|797209.4.peg.3166"/>
<evidence type="ECO:0000313" key="7">
    <source>
        <dbReference type="Proteomes" id="UP000184203"/>
    </source>
</evidence>
<feature type="domain" description="Sodium symporter small subunit" evidence="3">
    <location>
        <begin position="42"/>
        <end position="120"/>
    </location>
</feature>
<keyword evidence="2" id="KW-0812">Transmembrane</keyword>
<keyword evidence="2" id="KW-0472">Membrane</keyword>
<dbReference type="STRING" id="797209.GCA_000376445_04124"/>
<reference evidence="4 6" key="1">
    <citation type="journal article" date="2014" name="ISME J.">
        <title>Trehalose/2-sulfotrehalose biosynthesis and glycine-betaine uptake are widely spread mechanisms for osmoadaptation in the Halobacteriales.</title>
        <authorList>
            <person name="Youssef N.H."/>
            <person name="Savage-Ashlock K.N."/>
            <person name="McCully A.L."/>
            <person name="Luedtke B."/>
            <person name="Shaw E.I."/>
            <person name="Hoff W.D."/>
            <person name="Elshahed M.S."/>
        </authorList>
    </citation>
    <scope>NUCLEOTIDE SEQUENCE [LARGE SCALE GENOMIC DNA]</scope>
    <source>
        <strain evidence="4 6">DX253</strain>
    </source>
</reference>
<dbReference type="NCBIfam" id="TIGR03647">
    <property type="entry name" value="Na_symport_sm"/>
    <property type="match status" value="1"/>
</dbReference>
<dbReference type="Proteomes" id="UP000003751">
    <property type="component" value="Unassembled WGS sequence"/>
</dbReference>
<evidence type="ECO:0000313" key="4">
    <source>
        <dbReference type="EMBL" id="EFW91141.1"/>
    </source>
</evidence>
<dbReference type="OrthoDB" id="190044at2157"/>
<dbReference type="InterPro" id="IPR019886">
    <property type="entry name" value="Na_symporter_ssu"/>
</dbReference>
<dbReference type="Pfam" id="PF13937">
    <property type="entry name" value="DUF4212"/>
    <property type="match status" value="1"/>
</dbReference>
<evidence type="ECO:0000256" key="1">
    <source>
        <dbReference type="SAM" id="MobiDB-lite"/>
    </source>
</evidence>
<dbReference type="Proteomes" id="UP000184203">
    <property type="component" value="Unassembled WGS sequence"/>
</dbReference>
<keyword evidence="2" id="KW-1133">Transmembrane helix</keyword>
<sequence length="142" mass="15745">MTDETSRRDEQRAEIETDGGVATDRGTTDYLDARVNIFKPSTPFMRDHLKIVWTMFAAWVLVVFAPVTATYLAPDLMTSITVFGFPLHYFLTATGSPLGALILSFVYARKRDQLDEKYGIEHSTTQTVSDAEAVASDGGTEQ</sequence>
<evidence type="ECO:0000259" key="3">
    <source>
        <dbReference type="Pfam" id="PF13937"/>
    </source>
</evidence>
<evidence type="ECO:0000313" key="5">
    <source>
        <dbReference type="EMBL" id="SHL36071.1"/>
    </source>
</evidence>
<name>E7QWP5_HALPU</name>
<organism evidence="4 6">
    <name type="scientific">Haladaptatus paucihalophilus DX253</name>
    <dbReference type="NCBI Taxonomy" id="797209"/>
    <lineage>
        <taxon>Archaea</taxon>
        <taxon>Methanobacteriati</taxon>
        <taxon>Methanobacteriota</taxon>
        <taxon>Stenosarchaea group</taxon>
        <taxon>Halobacteria</taxon>
        <taxon>Halobacteriales</taxon>
        <taxon>Haladaptataceae</taxon>
        <taxon>Haladaptatus</taxon>
    </lineage>
</organism>
<reference evidence="5" key="2">
    <citation type="submission" date="2016-11" db="EMBL/GenBank/DDBJ databases">
        <authorList>
            <person name="Jaros S."/>
            <person name="Januszkiewicz K."/>
            <person name="Wedrychowicz H."/>
        </authorList>
    </citation>
    <scope>NUCLEOTIDE SEQUENCE [LARGE SCALE GENOMIC DNA]</scope>
    <source>
        <strain evidence="5">DX253</strain>
    </source>
</reference>
<feature type="region of interest" description="Disordered" evidence="1">
    <location>
        <begin position="1"/>
        <end position="20"/>
    </location>
</feature>
<dbReference type="AlphaFoldDB" id="E7QWP5"/>
<dbReference type="RefSeq" id="WP_007981510.1">
    <property type="nucleotide sequence ID" value="NZ_AEMG01000018.1"/>
</dbReference>
<feature type="transmembrane region" description="Helical" evidence="2">
    <location>
        <begin position="85"/>
        <end position="108"/>
    </location>
</feature>
<evidence type="ECO:0000256" key="2">
    <source>
        <dbReference type="SAM" id="Phobius"/>
    </source>
</evidence>
<dbReference type="EMBL" id="FRAN01000006">
    <property type="protein sequence ID" value="SHL36071.1"/>
    <property type="molecule type" value="Genomic_DNA"/>
</dbReference>
<protein>
    <submittedName>
        <fullName evidence="5">Putative solute:sodium symporter small subunit</fullName>
    </submittedName>
</protein>